<feature type="transmembrane region" description="Helical" evidence="1">
    <location>
        <begin position="257"/>
        <end position="276"/>
    </location>
</feature>
<comment type="caution">
    <text evidence="2">The sequence shown here is derived from an EMBL/GenBank/DDBJ whole genome shotgun (WGS) entry which is preliminary data.</text>
</comment>
<organism evidence="2 3">
    <name type="scientific">Cognatilysobacter lacus</name>
    <dbReference type="NCBI Taxonomy" id="1643323"/>
    <lineage>
        <taxon>Bacteria</taxon>
        <taxon>Pseudomonadati</taxon>
        <taxon>Pseudomonadota</taxon>
        <taxon>Gammaproteobacteria</taxon>
        <taxon>Lysobacterales</taxon>
        <taxon>Lysobacteraceae</taxon>
        <taxon>Cognatilysobacter</taxon>
    </lineage>
</organism>
<gene>
    <name evidence="2" type="ORF">FW784_09005</name>
</gene>
<name>A0A5D8Z367_9GAMM</name>
<evidence type="ECO:0000313" key="2">
    <source>
        <dbReference type="EMBL" id="TZF89201.1"/>
    </source>
</evidence>
<keyword evidence="1" id="KW-0812">Transmembrane</keyword>
<feature type="transmembrane region" description="Helical" evidence="1">
    <location>
        <begin position="507"/>
        <end position="535"/>
    </location>
</feature>
<feature type="transmembrane region" description="Helical" evidence="1">
    <location>
        <begin position="343"/>
        <end position="362"/>
    </location>
</feature>
<feature type="transmembrane region" description="Helical" evidence="1">
    <location>
        <begin position="32"/>
        <end position="52"/>
    </location>
</feature>
<feature type="transmembrane region" description="Helical" evidence="1">
    <location>
        <begin position="152"/>
        <end position="174"/>
    </location>
</feature>
<protein>
    <submittedName>
        <fullName evidence="2">Uncharacterized protein</fullName>
    </submittedName>
</protein>
<keyword evidence="3" id="KW-1185">Reference proteome</keyword>
<feature type="transmembrane region" description="Helical" evidence="1">
    <location>
        <begin position="458"/>
        <end position="486"/>
    </location>
</feature>
<dbReference type="RefSeq" id="WP_149353016.1">
    <property type="nucleotide sequence ID" value="NZ_VTRV01000088.1"/>
</dbReference>
<feature type="transmembrane region" description="Helical" evidence="1">
    <location>
        <begin position="122"/>
        <end position="140"/>
    </location>
</feature>
<dbReference type="EMBL" id="VTRV01000088">
    <property type="protein sequence ID" value="TZF89201.1"/>
    <property type="molecule type" value="Genomic_DNA"/>
</dbReference>
<sequence length="581" mass="62100">MNNVVGALAYLQWNSLRGRILQRVRRLRQPKYLFGAIAGLGYMYFFVFRHLIGGHGPGVRVGQVPVDVSGLIGALAPLALLLVLASAWVFPNDRAALRFTEAETDFLFPAPISRSGLIHFSVLRAQAAIFVSVFLVSLLLRRGGAVGANPLQYATALWLVLATVRLHFLGASFTREHLLDLGVRPLWRRAGVLLLCAAIAAACIAWARANAPPPDATDLRRLAAWLSDVLGRGPAHWVLLPFRWMVAPVLARSSGPFLHALPASLALLALHYAWVVRSQVSFEEASISLARRRAETVSAMREGRFRFSRKAARARKPPFELAARGSAAPAFLWKGLIAAGPFWRLRTLVIATVIVVAGAQWLGASPARAPILKAVGAICLGVAGWSAIAGPMLVHRGLRETLDRLDVLRAMPLRGWQIALGQLLTPVAMLVPAQWLLLLAGGLAFSGTTGIAWFTPGLLGAGAIAALVLAPTICMLMLCVPFGGVLMFPGWSGSGRGGGFDVMGQRLIFGGVYLLALAVSLVPATLVAALLFFVLRNVGGLPVAVTAAALACAAVLGVEVAMLVRWLGGRIERFDVSTELR</sequence>
<evidence type="ECO:0000313" key="3">
    <source>
        <dbReference type="Proteomes" id="UP000323164"/>
    </source>
</evidence>
<accession>A0A5D8Z367</accession>
<dbReference type="Proteomes" id="UP000323164">
    <property type="component" value="Unassembled WGS sequence"/>
</dbReference>
<reference evidence="2 3" key="1">
    <citation type="submission" date="2019-08" db="EMBL/GenBank/DDBJ databases">
        <title>Draft genome sequence of Lysobacter sp. UKS-15.</title>
        <authorList>
            <person name="Im W.-T."/>
        </authorList>
    </citation>
    <scope>NUCLEOTIDE SEQUENCE [LARGE SCALE GENOMIC DNA]</scope>
    <source>
        <strain evidence="2 3">UKS-15</strain>
    </source>
</reference>
<keyword evidence="1" id="KW-0472">Membrane</keyword>
<feature type="transmembrane region" description="Helical" evidence="1">
    <location>
        <begin position="541"/>
        <end position="564"/>
    </location>
</feature>
<feature type="transmembrane region" description="Helical" evidence="1">
    <location>
        <begin position="186"/>
        <end position="207"/>
    </location>
</feature>
<proteinExistence type="predicted"/>
<dbReference type="AlphaFoldDB" id="A0A5D8Z367"/>
<keyword evidence="1" id="KW-1133">Transmembrane helix</keyword>
<feature type="transmembrane region" description="Helical" evidence="1">
    <location>
        <begin position="374"/>
        <end position="394"/>
    </location>
</feature>
<dbReference type="OrthoDB" id="6014113at2"/>
<feature type="transmembrane region" description="Helical" evidence="1">
    <location>
        <begin position="72"/>
        <end position="90"/>
    </location>
</feature>
<evidence type="ECO:0000256" key="1">
    <source>
        <dbReference type="SAM" id="Phobius"/>
    </source>
</evidence>